<dbReference type="Proteomes" id="UP000289856">
    <property type="component" value="Chromosome"/>
</dbReference>
<dbReference type="EMBL" id="AP019400">
    <property type="protein sequence ID" value="BBI33813.1"/>
    <property type="molecule type" value="Genomic_DNA"/>
</dbReference>
<gene>
    <name evidence="1" type="ORF">KCTCHS21_32120</name>
</gene>
<name>A0A3T1D6W5_9BACL</name>
<dbReference type="KEGG" id="cohn:KCTCHS21_32120"/>
<reference evidence="1 2" key="1">
    <citation type="submission" date="2019-01" db="EMBL/GenBank/DDBJ databases">
        <title>Complete genome sequence of Cohnella hallensis HS21 isolated from Korean fir (Abies koreana) rhizospheric soil.</title>
        <authorList>
            <person name="Jiang L."/>
            <person name="Kang S.W."/>
            <person name="Kim S."/>
            <person name="Jung J."/>
            <person name="Kim C.Y."/>
            <person name="Kim D.H."/>
            <person name="Kim S.W."/>
            <person name="Lee J."/>
        </authorList>
    </citation>
    <scope>NUCLEOTIDE SEQUENCE [LARGE SCALE GENOMIC DNA]</scope>
    <source>
        <strain evidence="1 2">HS21</strain>
    </source>
</reference>
<protein>
    <submittedName>
        <fullName evidence="1">Uncharacterized protein</fullName>
    </submittedName>
</protein>
<keyword evidence="2" id="KW-1185">Reference proteome</keyword>
<proteinExistence type="predicted"/>
<dbReference type="RefSeq" id="WP_232057852.1">
    <property type="nucleotide sequence ID" value="NZ_AP019400.1"/>
</dbReference>
<organism evidence="1 2">
    <name type="scientific">Cohnella abietis</name>
    <dbReference type="NCBI Taxonomy" id="2507935"/>
    <lineage>
        <taxon>Bacteria</taxon>
        <taxon>Bacillati</taxon>
        <taxon>Bacillota</taxon>
        <taxon>Bacilli</taxon>
        <taxon>Bacillales</taxon>
        <taxon>Paenibacillaceae</taxon>
        <taxon>Cohnella</taxon>
    </lineage>
</organism>
<sequence>MVGTLSMLLVIPQLVSAAGNSEKKLTKFNLSSIQEINQYISTNKNVNVMLYDKNGKILNEFHSDSNIISYHYDANGEMVDSTDSFNGKEVYKKDPLTHQLKIEKYKNNKLVSDSSLSDSNGNASNIATTNQVSPLSTTVYEDYIVNNFSMNELISDSDFTNSTTMSQANIQTLFESSTFNSILKNDVTIYTMDNSGIPVYTGRTIKPSAAISAAATANGINPKVILVTLQKESSLVKDLSGNPAPSYSDKRFVFAMGYGKTDVGIDYSKSGFDVQIAGGTQTLKNRYNQSPSTGYPRLLPDTTVTPINYGEPAKSYGGVTYKNYVWVKNRATYSLYVYTPHTIDFHLPSLGGGNYLFVSTANGWWGSTNRWN</sequence>
<dbReference type="AlphaFoldDB" id="A0A3T1D6W5"/>
<evidence type="ECO:0000313" key="2">
    <source>
        <dbReference type="Proteomes" id="UP000289856"/>
    </source>
</evidence>
<evidence type="ECO:0000313" key="1">
    <source>
        <dbReference type="EMBL" id="BBI33813.1"/>
    </source>
</evidence>
<accession>A0A3T1D6W5</accession>